<feature type="region of interest" description="Disordered" evidence="1">
    <location>
        <begin position="147"/>
        <end position="211"/>
    </location>
</feature>
<feature type="compositionally biased region" description="Basic and acidic residues" evidence="1">
    <location>
        <begin position="322"/>
        <end position="340"/>
    </location>
</feature>
<feature type="compositionally biased region" description="Basic and acidic residues" evidence="1">
    <location>
        <begin position="583"/>
        <end position="592"/>
    </location>
</feature>
<dbReference type="STRING" id="43265.A0A545UVA9"/>
<evidence type="ECO:0000256" key="1">
    <source>
        <dbReference type="SAM" id="MobiDB-lite"/>
    </source>
</evidence>
<feature type="compositionally biased region" description="Polar residues" evidence="1">
    <location>
        <begin position="62"/>
        <end position="79"/>
    </location>
</feature>
<feature type="compositionally biased region" description="Basic and acidic residues" evidence="1">
    <location>
        <begin position="347"/>
        <end position="384"/>
    </location>
</feature>
<reference evidence="3 4" key="1">
    <citation type="journal article" date="2019" name="Appl. Microbiol. Biotechnol.">
        <title>Genome sequence of Isaria javanica and comparative genome analysis insights into family S53 peptidase evolution in fungal entomopathogens.</title>
        <authorList>
            <person name="Lin R."/>
            <person name="Zhang X."/>
            <person name="Xin B."/>
            <person name="Zou M."/>
            <person name="Gao Y."/>
            <person name="Qin F."/>
            <person name="Hu Q."/>
            <person name="Xie B."/>
            <person name="Cheng X."/>
        </authorList>
    </citation>
    <scope>NUCLEOTIDE SEQUENCE [LARGE SCALE GENOMIC DNA]</scope>
    <source>
        <strain evidence="3 4">IJ1G</strain>
    </source>
</reference>
<proteinExistence type="predicted"/>
<feature type="compositionally biased region" description="Basic and acidic residues" evidence="1">
    <location>
        <begin position="1"/>
        <end position="13"/>
    </location>
</feature>
<feature type="compositionally biased region" description="Basic and acidic residues" evidence="1">
    <location>
        <begin position="177"/>
        <end position="199"/>
    </location>
</feature>
<dbReference type="PANTHER" id="PTHR42081">
    <property type="entry name" value="ZINC FINGER PROTEIN DHHC DOMAIN CONTAINING PROTEIN"/>
    <property type="match status" value="1"/>
</dbReference>
<evidence type="ECO:0000259" key="2">
    <source>
        <dbReference type="Pfam" id="PF26118"/>
    </source>
</evidence>
<feature type="region of interest" description="Disordered" evidence="1">
    <location>
        <begin position="1"/>
        <end position="133"/>
    </location>
</feature>
<feature type="compositionally biased region" description="Polar residues" evidence="1">
    <location>
        <begin position="106"/>
        <end position="126"/>
    </location>
</feature>
<protein>
    <submittedName>
        <fullName evidence="3">Zinc finger protein dhhc domain-containing protein</fullName>
    </submittedName>
</protein>
<keyword evidence="4" id="KW-1185">Reference proteome</keyword>
<feature type="compositionally biased region" description="Basic and acidic residues" evidence="1">
    <location>
        <begin position="147"/>
        <end position="165"/>
    </location>
</feature>
<dbReference type="EMBL" id="SPUK01000012">
    <property type="protein sequence ID" value="TQV93390.1"/>
    <property type="molecule type" value="Genomic_DNA"/>
</dbReference>
<feature type="compositionally biased region" description="Basic and acidic residues" evidence="1">
    <location>
        <begin position="434"/>
        <end position="462"/>
    </location>
</feature>
<feature type="compositionally biased region" description="Basic and acidic residues" evidence="1">
    <location>
        <begin position="680"/>
        <end position="705"/>
    </location>
</feature>
<name>A0A545UVA9_9HYPO</name>
<dbReference type="PANTHER" id="PTHR42081:SF2">
    <property type="entry name" value="NIPPED-B-LIKE PROTEIN B"/>
    <property type="match status" value="1"/>
</dbReference>
<comment type="caution">
    <text evidence="3">The sequence shown here is derived from an EMBL/GenBank/DDBJ whole genome shotgun (WGS) entry which is preliminary data.</text>
</comment>
<feature type="compositionally biased region" description="Basic and acidic residues" evidence="1">
    <location>
        <begin position="614"/>
        <end position="625"/>
    </location>
</feature>
<evidence type="ECO:0000313" key="4">
    <source>
        <dbReference type="Proteomes" id="UP000315783"/>
    </source>
</evidence>
<dbReference type="Pfam" id="PF26118">
    <property type="entry name" value="DUF8035"/>
    <property type="match status" value="1"/>
</dbReference>
<gene>
    <name evidence="3" type="ORF">IF1G_07968</name>
</gene>
<evidence type="ECO:0000313" key="3">
    <source>
        <dbReference type="EMBL" id="TQV93390.1"/>
    </source>
</evidence>
<feature type="compositionally biased region" description="Basic and acidic residues" evidence="1">
    <location>
        <begin position="508"/>
        <end position="517"/>
    </location>
</feature>
<feature type="region of interest" description="Disordered" evidence="1">
    <location>
        <begin position="224"/>
        <end position="385"/>
    </location>
</feature>
<feature type="domain" description="DUF8035" evidence="2">
    <location>
        <begin position="630"/>
        <end position="683"/>
    </location>
</feature>
<accession>A0A545UVA9</accession>
<feature type="compositionally biased region" description="Basic and acidic residues" evidence="1">
    <location>
        <begin position="83"/>
        <end position="96"/>
    </location>
</feature>
<dbReference type="InterPro" id="IPR058348">
    <property type="entry name" value="DUF8035"/>
</dbReference>
<feature type="compositionally biased region" description="Basic and acidic residues" evidence="1">
    <location>
        <begin position="268"/>
        <end position="304"/>
    </location>
</feature>
<organism evidence="3 4">
    <name type="scientific">Cordyceps javanica</name>
    <dbReference type="NCBI Taxonomy" id="43265"/>
    <lineage>
        <taxon>Eukaryota</taxon>
        <taxon>Fungi</taxon>
        <taxon>Dikarya</taxon>
        <taxon>Ascomycota</taxon>
        <taxon>Pezizomycotina</taxon>
        <taxon>Sordariomycetes</taxon>
        <taxon>Hypocreomycetidae</taxon>
        <taxon>Hypocreales</taxon>
        <taxon>Cordycipitaceae</taxon>
        <taxon>Cordyceps</taxon>
    </lineage>
</organism>
<dbReference type="Proteomes" id="UP000315783">
    <property type="component" value="Unassembled WGS sequence"/>
</dbReference>
<feature type="compositionally biased region" description="Polar residues" evidence="1">
    <location>
        <begin position="258"/>
        <end position="267"/>
    </location>
</feature>
<feature type="region of interest" description="Disordered" evidence="1">
    <location>
        <begin position="678"/>
        <end position="750"/>
    </location>
</feature>
<sequence>MQDPRSHLRTRDHSHSRRSTMDSTTRPPVIITTVQNDRAHKNAAHSAVVRNGSPVRDEYRHTNSQHYTLPASTNRSRSSARPYRGEDYTRRRDRGDSLLSPLSVESYRQSRPSVTYPSNPRHSATSIDYGDDGYKYTNAGELVRYDLDHSKPSRSPRHDSFDRGYYHPRTSYASNHRRSDGPRHDVDRGYAVPHERSDARGGPPPTMRGFDKTLRDYAVDQDRQALPAAPKPPKPLPYSETSGNFRDPGETRHRRPVSVSQEPSYWDNSHHIRDDFRDRRGHVRDRSDDRMTESKRPHSTHFYDDSGPSRAFGIRTSPDTVPDARRDNRHDGRRNREDARGGGFLQHGEKSLPEARQSTHDRAFPLSAESKRPEGDGKERDREAAYNILGAAGTGLGISAAAAGFAASRRDNEPANGPDEQSDATHGPAIGNLGRHETFEAAERSSPKDRHSPRPEPARAGEGDSAGLSDNEGASLVKYSNSSASDSDDAGRSKVRGKQRLPGSFNPRDTDDLRQIKEQLAALRMQDNQQQSNEPVADQVDRSARPTSPNKEVSPAPASDKGEESLAVGFPADKKHARVVSPPRDKREEKPLRGILKQPSASFPEEANPVREGVAPHKEDKKLKEVPPGARWTKINRKVVNPEALTIGQERFEERDGFVIVLRVLSKEEIQAYAAATQILRERRRDREDPDREQERRRHDDDDSPRHHRRNRRHGGGDGHDNDADAIITSGHLTLQEHSRSDGGRGSSLE</sequence>
<dbReference type="AlphaFoldDB" id="A0A545UVA9"/>
<feature type="region of interest" description="Disordered" evidence="1">
    <location>
        <begin position="407"/>
        <end position="629"/>
    </location>
</feature>